<dbReference type="InterPro" id="IPR036179">
    <property type="entry name" value="Ig-like_dom_sf"/>
</dbReference>
<dbReference type="SMART" id="SM00409">
    <property type="entry name" value="IG"/>
    <property type="match status" value="2"/>
</dbReference>
<keyword evidence="3" id="KW-0393">Immunoglobulin domain</keyword>
<dbReference type="Proteomes" id="UP000271974">
    <property type="component" value="Unassembled WGS sequence"/>
</dbReference>
<dbReference type="SUPFAM" id="SSF48726">
    <property type="entry name" value="Immunoglobulin"/>
    <property type="match status" value="2"/>
</dbReference>
<dbReference type="InterPro" id="IPR036116">
    <property type="entry name" value="FN3_sf"/>
</dbReference>
<dbReference type="OrthoDB" id="6152037at2759"/>
<evidence type="ECO:0000256" key="2">
    <source>
        <dbReference type="ARBA" id="ARBA00023157"/>
    </source>
</evidence>
<evidence type="ECO:0000313" key="6">
    <source>
        <dbReference type="EMBL" id="RUS69061.1"/>
    </source>
</evidence>
<evidence type="ECO:0000259" key="4">
    <source>
        <dbReference type="PROSITE" id="PS50835"/>
    </source>
</evidence>
<keyword evidence="7" id="KW-1185">Reference proteome</keyword>
<accession>A0A433SJ73</accession>
<feature type="domain" description="Fibronectin type-III" evidence="5">
    <location>
        <begin position="552"/>
        <end position="606"/>
    </location>
</feature>
<dbReference type="PROSITE" id="PS50853">
    <property type="entry name" value="FN3"/>
    <property type="match status" value="5"/>
</dbReference>
<dbReference type="STRING" id="188477.A0A433SJ73"/>
<dbReference type="GO" id="GO:0098609">
    <property type="term" value="P:cell-cell adhesion"/>
    <property type="evidence" value="ECO:0007669"/>
    <property type="project" value="TreeGrafter"/>
</dbReference>
<dbReference type="InterPro" id="IPR003598">
    <property type="entry name" value="Ig_sub2"/>
</dbReference>
<evidence type="ECO:0000256" key="1">
    <source>
        <dbReference type="ARBA" id="ARBA00022737"/>
    </source>
</evidence>
<keyword evidence="1" id="KW-0677">Repeat</keyword>
<evidence type="ECO:0000256" key="3">
    <source>
        <dbReference type="ARBA" id="ARBA00023319"/>
    </source>
</evidence>
<protein>
    <submittedName>
        <fullName evidence="6">Uncharacterized protein</fullName>
    </submittedName>
</protein>
<dbReference type="Pfam" id="PF13927">
    <property type="entry name" value="Ig_3"/>
    <property type="match status" value="1"/>
</dbReference>
<feature type="domain" description="Fibronectin type-III" evidence="5">
    <location>
        <begin position="162"/>
        <end position="256"/>
    </location>
</feature>
<feature type="domain" description="Fibronectin type-III" evidence="5">
    <location>
        <begin position="359"/>
        <end position="458"/>
    </location>
</feature>
<dbReference type="AlphaFoldDB" id="A0A433SJ73"/>
<proteinExistence type="predicted"/>
<name>A0A433SJ73_ELYCH</name>
<dbReference type="PANTHER" id="PTHR44170:SF54">
    <property type="entry name" value="FI24025P1"/>
    <property type="match status" value="1"/>
</dbReference>
<reference evidence="6 7" key="1">
    <citation type="submission" date="2019-01" db="EMBL/GenBank/DDBJ databases">
        <title>A draft genome assembly of the solar-powered sea slug Elysia chlorotica.</title>
        <authorList>
            <person name="Cai H."/>
            <person name="Li Q."/>
            <person name="Fang X."/>
            <person name="Li J."/>
            <person name="Curtis N.E."/>
            <person name="Altenburger A."/>
            <person name="Shibata T."/>
            <person name="Feng M."/>
            <person name="Maeda T."/>
            <person name="Schwartz J.A."/>
            <person name="Shigenobu S."/>
            <person name="Lundholm N."/>
            <person name="Nishiyama T."/>
            <person name="Yang H."/>
            <person name="Hasebe M."/>
            <person name="Li S."/>
            <person name="Pierce S.K."/>
            <person name="Wang J."/>
        </authorList>
    </citation>
    <scope>NUCLEOTIDE SEQUENCE [LARGE SCALE GENOMIC DNA]</scope>
    <source>
        <strain evidence="6">EC2010</strain>
        <tissue evidence="6">Whole organism of an adult</tissue>
    </source>
</reference>
<dbReference type="PANTHER" id="PTHR44170">
    <property type="entry name" value="PROTEIN SIDEKICK"/>
    <property type="match status" value="1"/>
</dbReference>
<dbReference type="SMART" id="SM00060">
    <property type="entry name" value="FN3"/>
    <property type="match status" value="4"/>
</dbReference>
<dbReference type="SMART" id="SM00408">
    <property type="entry name" value="IGc2"/>
    <property type="match status" value="1"/>
</dbReference>
<organism evidence="6 7">
    <name type="scientific">Elysia chlorotica</name>
    <name type="common">Eastern emerald elysia</name>
    <name type="synonym">Sea slug</name>
    <dbReference type="NCBI Taxonomy" id="188477"/>
    <lineage>
        <taxon>Eukaryota</taxon>
        <taxon>Metazoa</taxon>
        <taxon>Spiralia</taxon>
        <taxon>Lophotrochozoa</taxon>
        <taxon>Mollusca</taxon>
        <taxon>Gastropoda</taxon>
        <taxon>Heterobranchia</taxon>
        <taxon>Euthyneura</taxon>
        <taxon>Panpulmonata</taxon>
        <taxon>Sacoglossa</taxon>
        <taxon>Placobranchoidea</taxon>
        <taxon>Plakobranchidae</taxon>
        <taxon>Elysia</taxon>
    </lineage>
</organism>
<gene>
    <name evidence="6" type="ORF">EGW08_023177</name>
</gene>
<evidence type="ECO:0000259" key="5">
    <source>
        <dbReference type="PROSITE" id="PS50853"/>
    </source>
</evidence>
<keyword evidence="2" id="KW-1015">Disulfide bond</keyword>
<sequence>MPTVQWRKKGLDGAVRDGRLYGHNNLIIPLVSLEHDGVYECLVIGPNGIANISSATLTVLVQPTLLEDTPSHLLPVSRSKSITCPVSGKPEPNIEWFYNGNPIDTSQRPSNHKISDGGRRLLLLYIRNTDSGYYQCIASNKAGVAISITRIMLNIKENAPDRPRNVTAIATSSSTVQISVDFSPGTEFSVIQFQVQGEDPKLEVLNLKGLDLSETYETEIRGLKPFTNYSVEVQALSKKNGASDHSDKVYVQTKEAVPLAAPSLSLTNPNYHTILVSWSPLTAEQSQGKVIKYRIFYKAEDAPEVLEDVPADQTSFYIRDVEPETVYNIQVLAATGAGFPPRNEAEAMKHTTPAVNASSPPRLTLKYINDTSVRVSWQSPGLLSNEDRVIGFSFNITNLSDDSENLPLKHFNVNSSVHLKYVTDLDPYAEYEVTLVAVMKTSFSGTSSRKFQLATLKLQPEPWHFSVADITAHNISLVWTPVANGKVQYELCYSKVAEAAALCNRTYDTSWTVENLDSYTNYLFRARALLHDGYEHFSKKLIVKTREDSPSPPVQVSVEVLKPKVVRVQWLPPLYKNGELKTYIVNYTHQAKGSNLEPVWKSIIQK</sequence>
<dbReference type="CDD" id="cd00096">
    <property type="entry name" value="Ig"/>
    <property type="match status" value="1"/>
</dbReference>
<dbReference type="InterPro" id="IPR003961">
    <property type="entry name" value="FN3_dom"/>
</dbReference>
<feature type="domain" description="Ig-like" evidence="4">
    <location>
        <begin position="63"/>
        <end position="147"/>
    </location>
</feature>
<dbReference type="Pfam" id="PF00041">
    <property type="entry name" value="fn3"/>
    <property type="match status" value="3"/>
</dbReference>
<feature type="domain" description="Fibronectin type-III" evidence="5">
    <location>
        <begin position="459"/>
        <end position="548"/>
    </location>
</feature>
<comment type="caution">
    <text evidence="6">The sequence shown here is derived from an EMBL/GenBank/DDBJ whole genome shotgun (WGS) entry which is preliminary data.</text>
</comment>
<evidence type="ECO:0000313" key="7">
    <source>
        <dbReference type="Proteomes" id="UP000271974"/>
    </source>
</evidence>
<feature type="domain" description="Ig-like" evidence="4">
    <location>
        <begin position="1"/>
        <end position="58"/>
    </location>
</feature>
<dbReference type="EMBL" id="RQTK01001849">
    <property type="protein sequence ID" value="RUS69061.1"/>
    <property type="molecule type" value="Genomic_DNA"/>
</dbReference>
<dbReference type="PROSITE" id="PS50835">
    <property type="entry name" value="IG_LIKE"/>
    <property type="match status" value="2"/>
</dbReference>
<dbReference type="Gene3D" id="2.60.40.10">
    <property type="entry name" value="Immunoglobulins"/>
    <property type="match status" value="7"/>
</dbReference>
<dbReference type="InterPro" id="IPR013783">
    <property type="entry name" value="Ig-like_fold"/>
</dbReference>
<dbReference type="SUPFAM" id="SSF49265">
    <property type="entry name" value="Fibronectin type III"/>
    <property type="match status" value="3"/>
</dbReference>
<dbReference type="InterPro" id="IPR007110">
    <property type="entry name" value="Ig-like_dom"/>
</dbReference>
<dbReference type="FunFam" id="2.60.40.10:FF:000032">
    <property type="entry name" value="palladin isoform X1"/>
    <property type="match status" value="1"/>
</dbReference>
<feature type="domain" description="Fibronectin type-III" evidence="5">
    <location>
        <begin position="261"/>
        <end position="354"/>
    </location>
</feature>
<dbReference type="CDD" id="cd00063">
    <property type="entry name" value="FN3"/>
    <property type="match status" value="5"/>
</dbReference>
<dbReference type="InterPro" id="IPR003599">
    <property type="entry name" value="Ig_sub"/>
</dbReference>
<feature type="non-terminal residue" evidence="6">
    <location>
        <position position="606"/>
    </location>
</feature>